<protein>
    <recommendedName>
        <fullName evidence="3">CDAN1-interacting nuclease 1</fullName>
    </recommendedName>
</protein>
<gene>
    <name evidence="1" type="ORF">HII31_00131</name>
</gene>
<accession>A0A8H6RVW1</accession>
<name>A0A8H6RVW1_9PEZI</name>
<keyword evidence="2" id="KW-1185">Reference proteome</keyword>
<dbReference type="OrthoDB" id="3840045at2759"/>
<proteinExistence type="predicted"/>
<organism evidence="1 2">
    <name type="scientific">Pseudocercospora fuligena</name>
    <dbReference type="NCBI Taxonomy" id="685502"/>
    <lineage>
        <taxon>Eukaryota</taxon>
        <taxon>Fungi</taxon>
        <taxon>Dikarya</taxon>
        <taxon>Ascomycota</taxon>
        <taxon>Pezizomycotina</taxon>
        <taxon>Dothideomycetes</taxon>
        <taxon>Dothideomycetidae</taxon>
        <taxon>Mycosphaerellales</taxon>
        <taxon>Mycosphaerellaceae</taxon>
        <taxon>Pseudocercospora</taxon>
    </lineage>
</organism>
<sequence>MVLGASNVTAYNGIDASEVKILWRMALALRFNNPKAKDVIYATGTRVSEDVVAAILEGALRLLPVLNSPNETAIRQRMMRVKQEEALDAERSFVEHVRTQFPLVKDESEQKKAIQSAIEQGQVDVVRATPDILFATPERLCGVECCWIEYKNMFGFRKNPFVHSKHLKQY</sequence>
<dbReference type="EMBL" id="JABCIY010000001">
    <property type="protein sequence ID" value="KAF7198392.1"/>
    <property type="molecule type" value="Genomic_DNA"/>
</dbReference>
<dbReference type="AlphaFoldDB" id="A0A8H6RVW1"/>
<comment type="caution">
    <text evidence="1">The sequence shown here is derived from an EMBL/GenBank/DDBJ whole genome shotgun (WGS) entry which is preliminary data.</text>
</comment>
<reference evidence="1" key="1">
    <citation type="submission" date="2020-04" db="EMBL/GenBank/DDBJ databases">
        <title>Draft genome resource of the tomato pathogen Pseudocercospora fuligena.</title>
        <authorList>
            <person name="Zaccaron A."/>
        </authorList>
    </citation>
    <scope>NUCLEOTIDE SEQUENCE</scope>
    <source>
        <strain evidence="1">PF001</strain>
    </source>
</reference>
<evidence type="ECO:0000313" key="1">
    <source>
        <dbReference type="EMBL" id="KAF7198392.1"/>
    </source>
</evidence>
<evidence type="ECO:0000313" key="2">
    <source>
        <dbReference type="Proteomes" id="UP000660729"/>
    </source>
</evidence>
<dbReference type="Proteomes" id="UP000660729">
    <property type="component" value="Unassembled WGS sequence"/>
</dbReference>
<evidence type="ECO:0008006" key="3">
    <source>
        <dbReference type="Google" id="ProtNLM"/>
    </source>
</evidence>